<feature type="compositionally biased region" description="Basic and acidic residues" evidence="1">
    <location>
        <begin position="233"/>
        <end position="243"/>
    </location>
</feature>
<dbReference type="Gene3D" id="2.60.120.1440">
    <property type="match status" value="1"/>
</dbReference>
<dbReference type="PANTHER" id="PTHR38731:SF1">
    <property type="entry name" value="FECR PROTEIN DOMAIN-CONTAINING PROTEIN"/>
    <property type="match status" value="1"/>
</dbReference>
<dbReference type="PANTHER" id="PTHR38731">
    <property type="entry name" value="LIPL45-RELATED LIPOPROTEIN-RELATED"/>
    <property type="match status" value="1"/>
</dbReference>
<reference evidence="3 4" key="1">
    <citation type="journal article" date="2019" name="PLoS Negl. Trop. Dis.">
        <title>Revisiting the worldwide diversity of Leptospira species in the environment.</title>
        <authorList>
            <person name="Vincent A.T."/>
            <person name="Schiettekatte O."/>
            <person name="Bourhy P."/>
            <person name="Veyrier F.J."/>
            <person name="Picardeau M."/>
        </authorList>
    </citation>
    <scope>NUCLEOTIDE SEQUENCE [LARGE SCALE GENOMIC DNA]</scope>
    <source>
        <strain evidence="3 4">201702445</strain>
    </source>
</reference>
<organism evidence="3 4">
    <name type="scientific">Leptospira yasudae</name>
    <dbReference type="NCBI Taxonomy" id="2202201"/>
    <lineage>
        <taxon>Bacteria</taxon>
        <taxon>Pseudomonadati</taxon>
        <taxon>Spirochaetota</taxon>
        <taxon>Spirochaetia</taxon>
        <taxon>Leptospirales</taxon>
        <taxon>Leptospiraceae</taxon>
        <taxon>Leptospira</taxon>
    </lineage>
</organism>
<dbReference type="EMBL" id="RQGM01000022">
    <property type="protein sequence ID" value="TGL86146.1"/>
    <property type="molecule type" value="Genomic_DNA"/>
</dbReference>
<dbReference type="Proteomes" id="UP000297613">
    <property type="component" value="Unassembled WGS sequence"/>
</dbReference>
<evidence type="ECO:0000313" key="3">
    <source>
        <dbReference type="EMBL" id="TGL86146.1"/>
    </source>
</evidence>
<evidence type="ECO:0000259" key="2">
    <source>
        <dbReference type="Pfam" id="PF04773"/>
    </source>
</evidence>
<feature type="domain" description="FecR protein" evidence="2">
    <location>
        <begin position="65"/>
        <end position="161"/>
    </location>
</feature>
<sequence>MNRKFKIASILLSLTITGSSIVLLSQESKTGDAKVGFLLGKAHVQKTGKSSWEPLKSNDFVDEGDLISTGNGSRITIVYKGSEFKIQQNSKVKLASLHGESKDGRVEVNQGFAWFKIVGLKGKKFDVATATSTAGVRGTSFSVLYDPKTKDSSFCTCEGKVLVSDSEGKEILQEKGKGTIVSPKDSDMKKVEYEGIIKKMKALSGFEARLKKNVSLKNCLSCHTPEGWTPPDDVQKDETYGKQ</sequence>
<comment type="caution">
    <text evidence="3">The sequence shown here is derived from an EMBL/GenBank/DDBJ whole genome shotgun (WGS) entry which is preliminary data.</text>
</comment>
<evidence type="ECO:0000256" key="1">
    <source>
        <dbReference type="SAM" id="MobiDB-lite"/>
    </source>
</evidence>
<evidence type="ECO:0000313" key="4">
    <source>
        <dbReference type="Proteomes" id="UP000297613"/>
    </source>
</evidence>
<accession>A0A5F2ASP9</accession>
<dbReference type="InterPro" id="IPR006860">
    <property type="entry name" value="FecR"/>
</dbReference>
<protein>
    <submittedName>
        <fullName evidence="3">Iron dicitrate transport regulator FecR</fullName>
    </submittedName>
</protein>
<dbReference type="RefSeq" id="WP_135569679.1">
    <property type="nucleotide sequence ID" value="NZ_JACCKC010000001.1"/>
</dbReference>
<dbReference type="AlphaFoldDB" id="A0A5F2ASP9"/>
<proteinExistence type="predicted"/>
<gene>
    <name evidence="3" type="ORF">EHQ83_05920</name>
</gene>
<dbReference type="Pfam" id="PF04773">
    <property type="entry name" value="FecR"/>
    <property type="match status" value="1"/>
</dbReference>
<name>A0A5F2ASP9_9LEPT</name>
<feature type="region of interest" description="Disordered" evidence="1">
    <location>
        <begin position="224"/>
        <end position="243"/>
    </location>
</feature>